<comment type="caution">
    <text evidence="1">The sequence shown here is derived from an EMBL/GenBank/DDBJ whole genome shotgun (WGS) entry which is preliminary data.</text>
</comment>
<dbReference type="Gene3D" id="3.20.20.60">
    <property type="entry name" value="Phosphoenolpyruvate-binding domains"/>
    <property type="match status" value="1"/>
</dbReference>
<protein>
    <recommendedName>
        <fullName evidence="3">HpcH/HpaI aldolase/citrate lyase domain-containing protein</fullName>
    </recommendedName>
</protein>
<sequence length="207" mass="20919">MIPVPCPSRFRTSRLALRCAGDDARGLAAALACGADALVIEGPVPLDLRDRIGAAMLIHALDGPDAALPTTAPDAILLDRARSGRDVAALGARLAVHEAEHGWPDGGLPILAQIGDPLGVLEARSFVGASPRLAGLGLDTVALADALGAEAAGETVRQARGLVRLAAAAAGVTALVTLAPDGIEAARRDGFELLITRDPEALSSASP</sequence>
<dbReference type="EMBL" id="BPRE01000001">
    <property type="protein sequence ID" value="GJE73499.1"/>
    <property type="molecule type" value="Genomic_DNA"/>
</dbReference>
<dbReference type="InterPro" id="IPR015813">
    <property type="entry name" value="Pyrv/PenolPyrv_kinase-like_dom"/>
</dbReference>
<evidence type="ECO:0008006" key="3">
    <source>
        <dbReference type="Google" id="ProtNLM"/>
    </source>
</evidence>
<dbReference type="SUPFAM" id="SSF51621">
    <property type="entry name" value="Phosphoenolpyruvate/pyruvate domain"/>
    <property type="match status" value="1"/>
</dbReference>
<dbReference type="Proteomes" id="UP001055093">
    <property type="component" value="Unassembled WGS sequence"/>
</dbReference>
<dbReference type="RefSeq" id="WP_137830789.1">
    <property type="nucleotide sequence ID" value="NZ_BPRE01000001.1"/>
</dbReference>
<evidence type="ECO:0000313" key="1">
    <source>
        <dbReference type="EMBL" id="GJE73499.1"/>
    </source>
</evidence>
<evidence type="ECO:0000313" key="2">
    <source>
        <dbReference type="Proteomes" id="UP001055093"/>
    </source>
</evidence>
<keyword evidence="2" id="KW-1185">Reference proteome</keyword>
<reference evidence="1" key="1">
    <citation type="journal article" date="2021" name="Front. Microbiol.">
        <title>Comprehensive Comparative Genomics and Phenotyping of Methylobacterium Species.</title>
        <authorList>
            <person name="Alessa O."/>
            <person name="Ogura Y."/>
            <person name="Fujitani Y."/>
            <person name="Takami H."/>
            <person name="Hayashi T."/>
            <person name="Sahin N."/>
            <person name="Tani A."/>
        </authorList>
    </citation>
    <scope>NUCLEOTIDE SEQUENCE</scope>
    <source>
        <strain evidence="1">DSM 14458</strain>
    </source>
</reference>
<name>A0ABQ4UNZ2_9HYPH</name>
<proteinExistence type="predicted"/>
<organism evidence="1 2">
    <name type="scientific">Methylorubrum suomiense</name>
    <dbReference type="NCBI Taxonomy" id="144191"/>
    <lineage>
        <taxon>Bacteria</taxon>
        <taxon>Pseudomonadati</taxon>
        <taxon>Pseudomonadota</taxon>
        <taxon>Alphaproteobacteria</taxon>
        <taxon>Hyphomicrobiales</taxon>
        <taxon>Methylobacteriaceae</taxon>
        <taxon>Methylorubrum</taxon>
    </lineage>
</organism>
<dbReference type="InterPro" id="IPR040442">
    <property type="entry name" value="Pyrv_kinase-like_dom_sf"/>
</dbReference>
<reference evidence="1" key="2">
    <citation type="submission" date="2021-08" db="EMBL/GenBank/DDBJ databases">
        <authorList>
            <person name="Tani A."/>
            <person name="Ola A."/>
            <person name="Ogura Y."/>
            <person name="Katsura K."/>
            <person name="Hayashi T."/>
        </authorList>
    </citation>
    <scope>NUCLEOTIDE SEQUENCE</scope>
    <source>
        <strain evidence="1">DSM 14458</strain>
    </source>
</reference>
<accession>A0ABQ4UNZ2</accession>
<gene>
    <name evidence="1" type="ORF">BGCPKDLD_0063</name>
</gene>